<evidence type="ECO:0000256" key="7">
    <source>
        <dbReference type="SAM" id="Coils"/>
    </source>
</evidence>
<sequence length="679" mass="81393">MPYYQRRRWWRPYTTRRWRTQRRRRRQLYPRFWRLRSTLRRRKRYRVRRFKRKFKRKLKTLPLKQWQPLLIRKSKIKGYFTLFFSQKGTLANNYPQYRDSIAPPFTPTGGGWGIYVFNLGALFDEFNRVRNWWTVSNVDLPLCRYTGCKFTLYRAENVDYVFVYSTHYPMTDTEQRHADAQPSRLLLRKKKIIVESRQHKRGKPYINVRIKPPKQLINKWFFQRQFVNTNLLLATVSACSLTEFETNPQQLSSTITFLSLNYDIFKSLDFQRQHTTSFYGPKAGFYLYATDKHLDVTKDIATQNVKYTDLIFLGQATRMVPGEKISGSFADYFKNSDKFGNIFHNQYMEHNWTILVTNLQWTNFQGNVQQTVQSNTFTILSEPLYLTIQYNPIKDTGKDTICYFVPNFQNYNDWLRPENEQLYFHGYPLWMLLWGWPDWQKKLGLINQINDNYILVFENPFCIPKKAKYMPIDIEFIHNTVPFPDPDESNNEYNKPSLNQQQNWYPQFKYQQKAIDSICSSGPATYKFKNNLAIEAHMKYCFYFKWGGSPTTNETIADPSKQAQYPVPDTITSTIQIQDPATDPRSLLYSWDFRRHMLTQKATERITKNQIFDYSFPLSTDHWINPKAPETEKELLQALIETQTKKEEKEKNIQLYKQLRERQQLLNQQLQQLILSSIR</sequence>
<keyword evidence="3 6" id="KW-1140">T=1 icosahedral capsid protein</keyword>
<reference evidence="8" key="1">
    <citation type="submission" date="2024-05" db="EMBL/GenBank/DDBJ databases">
        <authorList>
            <person name="Laubscher F."/>
            <person name="Chudzinski V."/>
            <person name="Cordey S."/>
            <person name="Hosszu-Fellous K."/>
            <person name="Kaiser L."/>
        </authorList>
    </citation>
    <scope>NUCLEOTIDE SEQUENCE</scope>
    <source>
        <strain evidence="8">1160D3-4</strain>
    </source>
</reference>
<protein>
    <recommendedName>
        <fullName evidence="6">Capsid protein</fullName>
    </recommendedName>
</protein>
<evidence type="ECO:0000256" key="2">
    <source>
        <dbReference type="ARBA" id="ARBA00006131"/>
    </source>
</evidence>
<proteinExistence type="inferred from homology"/>
<evidence type="ECO:0000256" key="5">
    <source>
        <dbReference type="ARBA" id="ARBA00022844"/>
    </source>
</evidence>
<evidence type="ECO:0000256" key="1">
    <source>
        <dbReference type="ARBA" id="ARBA00004328"/>
    </source>
</evidence>
<evidence type="ECO:0000313" key="8">
    <source>
        <dbReference type="EMBL" id="XBU06715.1"/>
    </source>
</evidence>
<keyword evidence="7" id="KW-0175">Coiled coil</keyword>
<keyword evidence="5 6" id="KW-0946">Virion</keyword>
<dbReference type="Pfam" id="PF02956">
    <property type="entry name" value="TT_ORF1"/>
    <property type="match status" value="1"/>
</dbReference>
<evidence type="ECO:0000256" key="3">
    <source>
        <dbReference type="ARBA" id="ARBA00022431"/>
    </source>
</evidence>
<evidence type="ECO:0000256" key="4">
    <source>
        <dbReference type="ARBA" id="ARBA00022561"/>
    </source>
</evidence>
<feature type="coiled-coil region" evidence="7">
    <location>
        <begin position="632"/>
        <end position="676"/>
    </location>
</feature>
<keyword evidence="4 6" id="KW-0167">Capsid protein</keyword>
<evidence type="ECO:0000256" key="6">
    <source>
        <dbReference type="RuleBase" id="RU361230"/>
    </source>
</evidence>
<dbReference type="InterPro" id="IPR004219">
    <property type="entry name" value="TTvirus_Unk"/>
</dbReference>
<organism evidence="8">
    <name type="scientific">Betatorquevirus homini33</name>
    <dbReference type="NCBI Taxonomy" id="3052019"/>
    <lineage>
        <taxon>Viruses</taxon>
        <taxon>Monodnaviria</taxon>
        <taxon>Shotokuvirae</taxon>
        <taxon>Commensaviricota</taxon>
        <taxon>Cardeaviricetes</taxon>
        <taxon>Sanitavirales</taxon>
        <taxon>Anelloviridae</taxon>
        <taxon>Betatorquevirus</taxon>
    </lineage>
</organism>
<dbReference type="GO" id="GO:0039615">
    <property type="term" value="C:T=1 icosahedral viral capsid"/>
    <property type="evidence" value="ECO:0007669"/>
    <property type="project" value="UniProtKB-UniRule"/>
</dbReference>
<comment type="function">
    <text evidence="6">Self-assembles to form an icosahedral capsid.</text>
</comment>
<comment type="subcellular location">
    <subcellularLocation>
        <location evidence="1 6">Virion</location>
    </subcellularLocation>
</comment>
<name>A0AAU7STB8_9VIRU</name>
<comment type="similarity">
    <text evidence="2 6">Belongs to the anelloviridae capsid protein family.</text>
</comment>
<accession>A0AAU7STB8</accession>
<dbReference type="EMBL" id="PP857168">
    <property type="protein sequence ID" value="XBU06715.1"/>
    <property type="molecule type" value="Genomic_DNA"/>
</dbReference>